<feature type="compositionally biased region" description="Basic and acidic residues" evidence="7">
    <location>
        <begin position="554"/>
        <end position="568"/>
    </location>
</feature>
<dbReference type="RefSeq" id="WP_308949533.1">
    <property type="nucleotide sequence ID" value="NZ_JARXHW010000013.1"/>
</dbReference>
<dbReference type="EMBL" id="JARXHW010000013">
    <property type="protein sequence ID" value="MDQ8207397.1"/>
    <property type="molecule type" value="Genomic_DNA"/>
</dbReference>
<protein>
    <submittedName>
        <fullName evidence="10">Sulfatase</fullName>
    </submittedName>
</protein>
<dbReference type="InterPro" id="IPR017850">
    <property type="entry name" value="Alkaline_phosphatase_core_sf"/>
</dbReference>
<sequence length="618" mass="68614">MKSKHLILCLCGLWLALLTTTLTAAPRPNIIIFYVDDLGWQDVQLNDVDDPCAFETPNIVKLAESGMNITQGYSPAPTCSPSRAGIITGQHPAKIGLTHVSLGALTSGKKSDPLLEPYLQGHLDLNILTLADALKANGYRTGHSGKWHVGLNAASYGFDVVNQDRGPHRGMGDRTKGFATAKDKQYPLSKEKYPPFSEKKPEGISYPYDEVTESALKFIDESGEQPFFLNLCHWMVHWPVLTRNGELLEYYCDKFGQPFPPKPGDMTLPGQQNPYFAAMVTTVDWSLGRIVDYLEKTDDPRNPGKKLIETTYIFFSSDNGGVETHGKEIISDNAPLKYGKKHSEEGGVRVPMVIAGPGIPQGSQFDGLINQLDYFPTILNLTDAKIAAKDAKELSGLDITSVLQGKSKQVLDASGKARDYLFWHFPHNSMQSMKSAIRSGDFKLYKRYFTNDYELYQLEKNGQRNDYEEMNDLAQNPEYSAVVERLSAILEAELVANHAEGPYLNPNYTDKKTPSADLGDSKFDRGSRQATLSTKPSGPAIEKAYVIYRPENPGQKHRDRNFESKPSDIELPGMREPASISADGYSVRASIPEDINAYCFMVIDVNGYLHYSPTVAVK</sequence>
<feature type="region of interest" description="Disordered" evidence="7">
    <location>
        <begin position="501"/>
        <end position="535"/>
    </location>
</feature>
<evidence type="ECO:0000313" key="10">
    <source>
        <dbReference type="EMBL" id="MDQ8207397.1"/>
    </source>
</evidence>
<evidence type="ECO:0000256" key="7">
    <source>
        <dbReference type="SAM" id="MobiDB-lite"/>
    </source>
</evidence>
<evidence type="ECO:0000256" key="2">
    <source>
        <dbReference type="ARBA" id="ARBA00008779"/>
    </source>
</evidence>
<dbReference type="PANTHER" id="PTHR42693:SF42">
    <property type="entry name" value="ARYLSULFATASE G"/>
    <property type="match status" value="1"/>
</dbReference>
<dbReference type="InterPro" id="IPR024607">
    <property type="entry name" value="Sulfatase_CS"/>
</dbReference>
<evidence type="ECO:0000256" key="5">
    <source>
        <dbReference type="ARBA" id="ARBA00022801"/>
    </source>
</evidence>
<keyword evidence="3" id="KW-0479">Metal-binding</keyword>
<dbReference type="InterPro" id="IPR000917">
    <property type="entry name" value="Sulfatase_N"/>
</dbReference>
<organism evidence="10 11">
    <name type="scientific">Thalassobacterium maritimum</name>
    <dbReference type="NCBI Taxonomy" id="3041265"/>
    <lineage>
        <taxon>Bacteria</taxon>
        <taxon>Pseudomonadati</taxon>
        <taxon>Verrucomicrobiota</taxon>
        <taxon>Opitutia</taxon>
        <taxon>Puniceicoccales</taxon>
        <taxon>Coraliomargaritaceae</taxon>
        <taxon>Thalassobacterium</taxon>
    </lineage>
</organism>
<keyword evidence="4 8" id="KW-0732">Signal</keyword>
<comment type="cofactor">
    <cofactor evidence="1">
        <name>Ca(2+)</name>
        <dbReference type="ChEBI" id="CHEBI:29108"/>
    </cofactor>
</comment>
<feature type="domain" description="Sulfatase N-terminal" evidence="9">
    <location>
        <begin position="28"/>
        <end position="383"/>
    </location>
</feature>
<evidence type="ECO:0000313" key="11">
    <source>
        <dbReference type="Proteomes" id="UP001225316"/>
    </source>
</evidence>
<keyword evidence="5" id="KW-0378">Hydrolase</keyword>
<comment type="caution">
    <text evidence="10">The sequence shown here is derived from an EMBL/GenBank/DDBJ whole genome shotgun (WGS) entry which is preliminary data.</text>
</comment>
<reference evidence="10 11" key="1">
    <citation type="submission" date="2023-04" db="EMBL/GenBank/DDBJ databases">
        <title>A novel bacteria isolated from coastal sediment.</title>
        <authorList>
            <person name="Liu X.-J."/>
            <person name="Du Z.-J."/>
        </authorList>
    </citation>
    <scope>NUCLEOTIDE SEQUENCE [LARGE SCALE GENOMIC DNA]</scope>
    <source>
        <strain evidence="10 11">SDUM461003</strain>
    </source>
</reference>
<keyword evidence="11" id="KW-1185">Reference proteome</keyword>
<dbReference type="CDD" id="cd16144">
    <property type="entry name" value="ARS_like"/>
    <property type="match status" value="1"/>
</dbReference>
<accession>A0ABU1AWN5</accession>
<evidence type="ECO:0000259" key="9">
    <source>
        <dbReference type="Pfam" id="PF00884"/>
    </source>
</evidence>
<feature type="signal peptide" evidence="8">
    <location>
        <begin position="1"/>
        <end position="24"/>
    </location>
</feature>
<proteinExistence type="inferred from homology"/>
<evidence type="ECO:0000256" key="1">
    <source>
        <dbReference type="ARBA" id="ARBA00001913"/>
    </source>
</evidence>
<keyword evidence="6" id="KW-0106">Calcium</keyword>
<dbReference type="Proteomes" id="UP001225316">
    <property type="component" value="Unassembled WGS sequence"/>
</dbReference>
<dbReference type="PROSITE" id="PS00149">
    <property type="entry name" value="SULFATASE_2"/>
    <property type="match status" value="1"/>
</dbReference>
<dbReference type="PANTHER" id="PTHR42693">
    <property type="entry name" value="ARYLSULFATASE FAMILY MEMBER"/>
    <property type="match status" value="1"/>
</dbReference>
<dbReference type="SUPFAM" id="SSF53649">
    <property type="entry name" value="Alkaline phosphatase-like"/>
    <property type="match status" value="1"/>
</dbReference>
<feature type="chain" id="PRO_5045803109" evidence="8">
    <location>
        <begin position="25"/>
        <end position="618"/>
    </location>
</feature>
<name>A0ABU1AWN5_9BACT</name>
<feature type="region of interest" description="Disordered" evidence="7">
    <location>
        <begin position="552"/>
        <end position="576"/>
    </location>
</feature>
<dbReference type="InterPro" id="IPR050738">
    <property type="entry name" value="Sulfatase"/>
</dbReference>
<dbReference type="Gene3D" id="3.40.720.10">
    <property type="entry name" value="Alkaline Phosphatase, subunit A"/>
    <property type="match status" value="1"/>
</dbReference>
<gene>
    <name evidence="10" type="ORF">QEH52_07750</name>
</gene>
<dbReference type="PROSITE" id="PS00523">
    <property type="entry name" value="SULFATASE_1"/>
    <property type="match status" value="1"/>
</dbReference>
<dbReference type="Pfam" id="PF00884">
    <property type="entry name" value="Sulfatase"/>
    <property type="match status" value="1"/>
</dbReference>
<feature type="compositionally biased region" description="Basic and acidic residues" evidence="7">
    <location>
        <begin position="509"/>
        <end position="527"/>
    </location>
</feature>
<evidence type="ECO:0000256" key="4">
    <source>
        <dbReference type="ARBA" id="ARBA00022729"/>
    </source>
</evidence>
<evidence type="ECO:0000256" key="8">
    <source>
        <dbReference type="SAM" id="SignalP"/>
    </source>
</evidence>
<comment type="similarity">
    <text evidence="2">Belongs to the sulfatase family.</text>
</comment>
<evidence type="ECO:0000256" key="6">
    <source>
        <dbReference type="ARBA" id="ARBA00022837"/>
    </source>
</evidence>
<evidence type="ECO:0000256" key="3">
    <source>
        <dbReference type="ARBA" id="ARBA00022723"/>
    </source>
</evidence>